<dbReference type="AlphaFoldDB" id="A0A6P0DD94"/>
<comment type="caution">
    <text evidence="1">The sequence shown here is derived from an EMBL/GenBank/DDBJ whole genome shotgun (WGS) entry which is preliminary data.</text>
</comment>
<name>A0A6P0DD94_RHILE</name>
<dbReference type="RefSeq" id="WP_163999956.1">
    <property type="nucleotide sequence ID" value="NZ_JACIGV010000017.1"/>
</dbReference>
<dbReference type="EMBL" id="WXXP01000006">
    <property type="protein sequence ID" value="NEK50994.1"/>
    <property type="molecule type" value="Genomic_DNA"/>
</dbReference>
<evidence type="ECO:0000313" key="2">
    <source>
        <dbReference type="Proteomes" id="UP000471409"/>
    </source>
</evidence>
<sequence length="95" mass="10787">MQKSSFPNYHETMPLQAQENYLCANYLPADANKTPRRKDIACQVERRGKHFGRNLLRDAAKAPLKPAATTVARERITDRSAAHCGLLLFDPARHR</sequence>
<organism evidence="1 2">
    <name type="scientific">Rhizobium leguminosarum</name>
    <dbReference type="NCBI Taxonomy" id="384"/>
    <lineage>
        <taxon>Bacteria</taxon>
        <taxon>Pseudomonadati</taxon>
        <taxon>Pseudomonadota</taxon>
        <taxon>Alphaproteobacteria</taxon>
        <taxon>Hyphomicrobiales</taxon>
        <taxon>Rhizobiaceae</taxon>
        <taxon>Rhizobium/Agrobacterium group</taxon>
        <taxon>Rhizobium</taxon>
    </lineage>
</organism>
<proteinExistence type="predicted"/>
<accession>A0A6P0DD94</accession>
<protein>
    <submittedName>
        <fullName evidence="1">Uncharacterized protein</fullName>
    </submittedName>
</protein>
<gene>
    <name evidence="1" type="ORF">GUK36_16320</name>
</gene>
<evidence type="ECO:0000313" key="1">
    <source>
        <dbReference type="EMBL" id="NEK50994.1"/>
    </source>
</evidence>
<dbReference type="Proteomes" id="UP000471409">
    <property type="component" value="Unassembled WGS sequence"/>
</dbReference>
<reference evidence="1 2" key="1">
    <citation type="submission" date="2020-01" db="EMBL/GenBank/DDBJ databases">
        <title>Rhizobium genotypes associated with high levels of biological nitrogen fixation by grain legumes in a temperate-maritime cropping system.</title>
        <authorList>
            <person name="Maluk M."/>
            <person name="Francesc Ferrando Molina F."/>
            <person name="Lopez Del Egido L."/>
            <person name="Lafos M."/>
            <person name="Langarica-Fuentes A."/>
            <person name="Gebre Yohannes G."/>
            <person name="Young M.W."/>
            <person name="Martin P."/>
            <person name="Gantlett R."/>
            <person name="Kenicer G."/>
            <person name="Hawes C."/>
            <person name="Begg G.S."/>
            <person name="Quilliam R.S."/>
            <person name="Squire G.R."/>
            <person name="Poole P.S."/>
            <person name="Young P.W."/>
            <person name="Iannetta P.M."/>
            <person name="James E.K."/>
        </authorList>
    </citation>
    <scope>NUCLEOTIDE SEQUENCE [LARGE SCALE GENOMIC DNA]</scope>
    <source>
        <strain evidence="1 2">JHI944</strain>
    </source>
</reference>